<sequence>MSALQHVENLLPTLSRAEKLQLLQTVVRDLGDDFPGIESRPGVCGGEPCIVRTRIPVWLLEQARRLGATDAELLQAYPTLRAEDLSQAWAYVRVHRDAIDQQIRDNEDD</sequence>
<comment type="caution">
    <text evidence="1">The sequence shown here is derived from an EMBL/GenBank/DDBJ whole genome shotgun (WGS) entry which is preliminary data.</text>
</comment>
<reference evidence="1" key="1">
    <citation type="journal article" date="2020" name="mSystems">
        <title>Genome- and Community-Level Interaction Insights into Carbon Utilization and Element Cycling Functions of Hydrothermarchaeota in Hydrothermal Sediment.</title>
        <authorList>
            <person name="Zhou Z."/>
            <person name="Liu Y."/>
            <person name="Xu W."/>
            <person name="Pan J."/>
            <person name="Luo Z.H."/>
            <person name="Li M."/>
        </authorList>
    </citation>
    <scope>NUCLEOTIDE SEQUENCE [LARGE SCALE GENOMIC DNA]</scope>
    <source>
        <strain evidence="1">SpSt-339</strain>
    </source>
</reference>
<evidence type="ECO:0000313" key="1">
    <source>
        <dbReference type="EMBL" id="HEN16655.1"/>
    </source>
</evidence>
<dbReference type="InterPro" id="IPR036388">
    <property type="entry name" value="WH-like_DNA-bd_sf"/>
</dbReference>
<dbReference type="AlphaFoldDB" id="A0A7C2P7M2"/>
<name>A0A7C2P7M2_9PLAN</name>
<dbReference type="PANTHER" id="PTHR34849:SF4">
    <property type="entry name" value="SLR1209 PROTEIN"/>
    <property type="match status" value="1"/>
</dbReference>
<dbReference type="Pfam" id="PF04255">
    <property type="entry name" value="DUF433"/>
    <property type="match status" value="1"/>
</dbReference>
<dbReference type="Gene3D" id="1.10.10.10">
    <property type="entry name" value="Winged helix-like DNA-binding domain superfamily/Winged helix DNA-binding domain"/>
    <property type="match status" value="1"/>
</dbReference>
<dbReference type="EMBL" id="DSOK01000395">
    <property type="protein sequence ID" value="HEN16655.1"/>
    <property type="molecule type" value="Genomic_DNA"/>
</dbReference>
<accession>A0A7C2P7M2</accession>
<dbReference type="InterPro" id="IPR009057">
    <property type="entry name" value="Homeodomain-like_sf"/>
</dbReference>
<gene>
    <name evidence="1" type="ORF">ENQ76_14440</name>
</gene>
<proteinExistence type="predicted"/>
<dbReference type="InterPro" id="IPR007367">
    <property type="entry name" value="DUF433"/>
</dbReference>
<dbReference type="SUPFAM" id="SSF46689">
    <property type="entry name" value="Homeodomain-like"/>
    <property type="match status" value="1"/>
</dbReference>
<dbReference type="PANTHER" id="PTHR34849">
    <property type="entry name" value="SSL5025 PROTEIN"/>
    <property type="match status" value="1"/>
</dbReference>
<organism evidence="1">
    <name type="scientific">Schlesneria paludicola</name>
    <dbReference type="NCBI Taxonomy" id="360056"/>
    <lineage>
        <taxon>Bacteria</taxon>
        <taxon>Pseudomonadati</taxon>
        <taxon>Planctomycetota</taxon>
        <taxon>Planctomycetia</taxon>
        <taxon>Planctomycetales</taxon>
        <taxon>Planctomycetaceae</taxon>
        <taxon>Schlesneria</taxon>
    </lineage>
</organism>
<protein>
    <submittedName>
        <fullName evidence="1">DUF433 domain-containing protein</fullName>
    </submittedName>
</protein>